<reference evidence="14 15" key="1">
    <citation type="journal article" date="2007" name="Nat. Biotechnol.">
        <title>Genome sequence of the lignocellulose-bioconverting and xylose-fermenting yeast Pichia stipitis.</title>
        <authorList>
            <person name="Jeffries T.W."/>
            <person name="Grigoriev I.V."/>
            <person name="Grimwood J."/>
            <person name="Laplaza J.M."/>
            <person name="Aerts A."/>
            <person name="Salamov A."/>
            <person name="Schmutz J."/>
            <person name="Lindquist E."/>
            <person name="Dehal P."/>
            <person name="Shapiro H."/>
            <person name="Jin Y.S."/>
            <person name="Passoth V."/>
            <person name="Richardson P.M."/>
        </authorList>
    </citation>
    <scope>NUCLEOTIDE SEQUENCE [LARGE SCALE GENOMIC DNA]</scope>
    <source>
        <strain evidence="15">ATCC 58785 / CBS 6054 / NBRC 10063 / NRRL Y-11545</strain>
    </source>
</reference>
<proteinExistence type="inferred from homology"/>
<dbReference type="PANTHER" id="PTHR12360:SF12">
    <property type="entry name" value="TRANSCRIPTIONAL REPRESSOR NF-X1"/>
    <property type="match status" value="1"/>
</dbReference>
<dbReference type="GO" id="GO:0070651">
    <property type="term" value="P:nonfunctional rRNA decay"/>
    <property type="evidence" value="ECO:0007669"/>
    <property type="project" value="EnsemblFungi"/>
</dbReference>
<dbReference type="SUPFAM" id="SSF57850">
    <property type="entry name" value="RING/U-box"/>
    <property type="match status" value="1"/>
</dbReference>
<dbReference type="PROSITE" id="PS50016">
    <property type="entry name" value="ZF_PHD_2"/>
    <property type="match status" value="1"/>
</dbReference>
<feature type="domain" description="PHD-type" evidence="12">
    <location>
        <begin position="41"/>
        <end position="97"/>
    </location>
</feature>
<name>A3LR29_PICST</name>
<keyword evidence="4" id="KW-0677">Repeat</keyword>
<dbReference type="CDD" id="cd06008">
    <property type="entry name" value="NF-X1-zinc-finger"/>
    <property type="match status" value="3"/>
</dbReference>
<evidence type="ECO:0000256" key="6">
    <source>
        <dbReference type="ARBA" id="ARBA00022833"/>
    </source>
</evidence>
<keyword evidence="3" id="KW-0479">Metal-binding</keyword>
<evidence type="ECO:0000256" key="10">
    <source>
        <dbReference type="PROSITE-ProRule" id="PRU00175"/>
    </source>
</evidence>
<dbReference type="InterPro" id="IPR000967">
    <property type="entry name" value="Znf_NFX1"/>
</dbReference>
<dbReference type="GO" id="GO:0000981">
    <property type="term" value="F:DNA-binding transcription factor activity, RNA polymerase II-specific"/>
    <property type="evidence" value="ECO:0007669"/>
    <property type="project" value="TreeGrafter"/>
</dbReference>
<dbReference type="InterPro" id="IPR019787">
    <property type="entry name" value="Znf_PHD-finger"/>
</dbReference>
<dbReference type="GO" id="GO:0000122">
    <property type="term" value="P:negative regulation of transcription by RNA polymerase II"/>
    <property type="evidence" value="ECO:0007669"/>
    <property type="project" value="TreeGrafter"/>
</dbReference>
<dbReference type="InterPro" id="IPR001841">
    <property type="entry name" value="Znf_RING"/>
</dbReference>
<dbReference type="AlphaFoldDB" id="A3LR29"/>
<feature type="region of interest" description="Disordered" evidence="11">
    <location>
        <begin position="1"/>
        <end position="21"/>
    </location>
</feature>
<keyword evidence="8" id="KW-0804">Transcription</keyword>
<sequence length="808" mass="91012">EEFQDEELDEELEEYEELSEDEEYNDETLASTIIREIQDGTYICLVCTGEIDQHSQVWSCDECYRVYDLDCIKDWALRGSSTDKTSKQWRCPACNVAIKNIPSRFTCWCGRVVNPHANPLSPFSCGNSCNSQYENCVHSCSSICHPGAHPICGAMGPLMKCQCGKEAKQVPCLITPYETGWNCSNPCEIVICDLKHKCKRGCHSGFCGVCEESVSLKCYCGKEDLQLSCHEKQLEECHDSEGNSWIGGGRCTKKTRVYYNCNNHYRDLECQPLPQQVEICRLDPSQVDTCYCGKTHVEAKGRTNCTDPIPQCDSRCDKVLPCGCHCLMKCHPGPCECFSKKDIKCACGHETFSVMCRFIQEGYQPKCKHKCSVLLNCRKHYHREQCCQYEQVALKRERDKKKAIRNNTRSNFNDEIMTMEAIHICMKTCNRLKSCGQHYCEALCHPGPCGVCYESTNEDLVCNCGKTVLPAPVRCGSKLVCHEQCVRPKACGHRPEPHECHEDAVACPKCTALVAKECNCGLKADIPGILCSQENVSCGSICTVAMSCGHPCLRSCSSRCTKDNIHNSSSLCMALCKKVRKNCPHLCKMKCHANKVGKSANCDITRCTELVQVTCECGRVKKKVPCGSTVENSSLIGSTLECDEECIKSKRDTELRSAFMANKVNELKQQDIEKAAFNALIIQDVFFGIVKDDLENELNKYLEKFSNKEPKFQWLKESTFIFYFNTTFEKVTPEDENELYLLSKTLRKVLREKSLAFDCKLCSIDESATYVLKIDNVASTPTRESTPQPVKSMNSFDLLAEENTQIEV</sequence>
<dbReference type="InParanoid" id="A3LR29"/>
<keyword evidence="5 10" id="KW-0863">Zinc-finger</keyword>
<dbReference type="FunCoup" id="A3LR29">
    <property type="interactions" value="1024"/>
</dbReference>
<evidence type="ECO:0000256" key="1">
    <source>
        <dbReference type="ARBA" id="ARBA00004123"/>
    </source>
</evidence>
<dbReference type="Proteomes" id="UP000002258">
    <property type="component" value="Chromosome 3"/>
</dbReference>
<evidence type="ECO:0000256" key="5">
    <source>
        <dbReference type="ARBA" id="ARBA00022771"/>
    </source>
</evidence>
<feature type="non-terminal residue" evidence="14">
    <location>
        <position position="1"/>
    </location>
</feature>
<dbReference type="GO" id="GO:0005737">
    <property type="term" value="C:cytoplasm"/>
    <property type="evidence" value="ECO:0007669"/>
    <property type="project" value="EnsemblFungi"/>
</dbReference>
<evidence type="ECO:0000259" key="13">
    <source>
        <dbReference type="PROSITE" id="PS50089"/>
    </source>
</evidence>
<comment type="subcellular location">
    <subcellularLocation>
        <location evidence="1">Nucleus</location>
    </subcellularLocation>
</comment>
<dbReference type="GeneID" id="4837866"/>
<dbReference type="EMBL" id="CP000497">
    <property type="protein sequence ID" value="ABN65315.2"/>
    <property type="molecule type" value="Genomic_DNA"/>
</dbReference>
<dbReference type="eggNOG" id="KOG1952">
    <property type="taxonomic scope" value="Eukaryota"/>
</dbReference>
<dbReference type="GO" id="GO:0000977">
    <property type="term" value="F:RNA polymerase II transcription regulatory region sequence-specific DNA binding"/>
    <property type="evidence" value="ECO:0007669"/>
    <property type="project" value="TreeGrafter"/>
</dbReference>
<evidence type="ECO:0000256" key="3">
    <source>
        <dbReference type="ARBA" id="ARBA00022723"/>
    </source>
</evidence>
<dbReference type="SMART" id="SM00438">
    <property type="entry name" value="ZnF_NFX"/>
    <property type="match status" value="5"/>
</dbReference>
<dbReference type="HOGENOM" id="CLU_005714_2_2_1"/>
<dbReference type="GO" id="GO:0008270">
    <property type="term" value="F:zinc ion binding"/>
    <property type="evidence" value="ECO:0007669"/>
    <property type="project" value="UniProtKB-KW"/>
</dbReference>
<comment type="similarity">
    <text evidence="2">Belongs to the NFX1 family.</text>
</comment>
<dbReference type="OrthoDB" id="6512771at2759"/>
<keyword evidence="9" id="KW-0539">Nucleus</keyword>
<evidence type="ECO:0000256" key="4">
    <source>
        <dbReference type="ARBA" id="ARBA00022737"/>
    </source>
</evidence>
<keyword evidence="15" id="KW-1185">Reference proteome</keyword>
<evidence type="ECO:0000256" key="2">
    <source>
        <dbReference type="ARBA" id="ARBA00007269"/>
    </source>
</evidence>
<gene>
    <name evidence="14" type="primary">FAP1</name>
    <name evidence="14" type="ORF">PICST_44106</name>
</gene>
<keyword evidence="7" id="KW-0805">Transcription regulation</keyword>
<evidence type="ECO:0000256" key="7">
    <source>
        <dbReference type="ARBA" id="ARBA00023015"/>
    </source>
</evidence>
<keyword evidence="6" id="KW-0862">Zinc</keyword>
<evidence type="ECO:0000256" key="9">
    <source>
        <dbReference type="ARBA" id="ARBA00023242"/>
    </source>
</evidence>
<feature type="domain" description="RING-type" evidence="13">
    <location>
        <begin position="44"/>
        <end position="95"/>
    </location>
</feature>
<dbReference type="RefSeq" id="XP_001383344.2">
    <property type="nucleotide sequence ID" value="XM_001383307.1"/>
</dbReference>
<dbReference type="Pfam" id="PF01422">
    <property type="entry name" value="zf-NF-X1"/>
    <property type="match status" value="3"/>
</dbReference>
<dbReference type="OMA" id="KCQSVCH"/>
<dbReference type="PROSITE" id="PS50089">
    <property type="entry name" value="ZF_RING_2"/>
    <property type="match status" value="1"/>
</dbReference>
<evidence type="ECO:0000256" key="11">
    <source>
        <dbReference type="SAM" id="MobiDB-lite"/>
    </source>
</evidence>
<organism evidence="14 15">
    <name type="scientific">Scheffersomyces stipitis (strain ATCC 58785 / CBS 6054 / NBRC 10063 / NRRL Y-11545)</name>
    <name type="common">Yeast</name>
    <name type="synonym">Pichia stipitis</name>
    <dbReference type="NCBI Taxonomy" id="322104"/>
    <lineage>
        <taxon>Eukaryota</taxon>
        <taxon>Fungi</taxon>
        <taxon>Dikarya</taxon>
        <taxon>Ascomycota</taxon>
        <taxon>Saccharomycotina</taxon>
        <taxon>Pichiomycetes</taxon>
        <taxon>Debaryomycetaceae</taxon>
        <taxon>Scheffersomyces</taxon>
    </lineage>
</organism>
<protein>
    <submittedName>
        <fullName evidence="14">FKBP12-associated protein</fullName>
    </submittedName>
</protein>
<dbReference type="InterPro" id="IPR034078">
    <property type="entry name" value="NFX1_fam"/>
</dbReference>
<dbReference type="KEGG" id="pic:PICST_44106"/>
<evidence type="ECO:0000313" key="15">
    <source>
        <dbReference type="Proteomes" id="UP000002258"/>
    </source>
</evidence>
<evidence type="ECO:0000313" key="14">
    <source>
        <dbReference type="EMBL" id="ABN65315.2"/>
    </source>
</evidence>
<dbReference type="STRING" id="322104.A3LR29"/>
<evidence type="ECO:0000256" key="8">
    <source>
        <dbReference type="ARBA" id="ARBA00023163"/>
    </source>
</evidence>
<dbReference type="PANTHER" id="PTHR12360">
    <property type="entry name" value="NUCLEAR TRANSCRIPTION FACTOR, X-BOX BINDING 1 NFX1"/>
    <property type="match status" value="1"/>
</dbReference>
<evidence type="ECO:0000259" key="12">
    <source>
        <dbReference type="PROSITE" id="PS50016"/>
    </source>
</evidence>
<dbReference type="GO" id="GO:0005634">
    <property type="term" value="C:nucleus"/>
    <property type="evidence" value="ECO:0007669"/>
    <property type="project" value="UniProtKB-SubCell"/>
</dbReference>
<accession>A3LR29</accession>